<proteinExistence type="predicted"/>
<feature type="compositionally biased region" description="Low complexity" evidence="1">
    <location>
        <begin position="60"/>
        <end position="85"/>
    </location>
</feature>
<sequence length="165" mass="17067">MQQLAREYAWDPASMRPVALRLAKAPARKDVGGMLPQGANDQAKAKAVAPDPITVPPPARAAGSGSLLSAPPAASAVPAPASCPSDPDGKCKAASEGQLRAKSPGRSSQDSPGCKTPRQWQPTSVPLLQLCEHSLEHPRCPDLGLPFQSVASEDPDVQVSPAHMG</sequence>
<comment type="caution">
    <text evidence="2">The sequence shown here is derived from an EMBL/GenBank/DDBJ whole genome shotgun (WGS) entry which is preliminary data.</text>
</comment>
<dbReference type="AlphaFoldDB" id="A0A1Q9CRM2"/>
<evidence type="ECO:0000313" key="2">
    <source>
        <dbReference type="EMBL" id="OLP85573.1"/>
    </source>
</evidence>
<evidence type="ECO:0000313" key="3">
    <source>
        <dbReference type="Proteomes" id="UP000186817"/>
    </source>
</evidence>
<protein>
    <submittedName>
        <fullName evidence="2">Uncharacterized protein</fullName>
    </submittedName>
</protein>
<dbReference type="EMBL" id="LSRX01000968">
    <property type="protein sequence ID" value="OLP85573.1"/>
    <property type="molecule type" value="Genomic_DNA"/>
</dbReference>
<dbReference type="Proteomes" id="UP000186817">
    <property type="component" value="Unassembled WGS sequence"/>
</dbReference>
<evidence type="ECO:0000256" key="1">
    <source>
        <dbReference type="SAM" id="MobiDB-lite"/>
    </source>
</evidence>
<feature type="region of interest" description="Disordered" evidence="1">
    <location>
        <begin position="31"/>
        <end position="121"/>
    </location>
</feature>
<reference evidence="2 3" key="1">
    <citation type="submission" date="2016-02" db="EMBL/GenBank/DDBJ databases">
        <title>Genome analysis of coral dinoflagellate symbionts highlights evolutionary adaptations to a symbiotic lifestyle.</title>
        <authorList>
            <person name="Aranda M."/>
            <person name="Li Y."/>
            <person name="Liew Y.J."/>
            <person name="Baumgarten S."/>
            <person name="Simakov O."/>
            <person name="Wilson M."/>
            <person name="Piel J."/>
            <person name="Ashoor H."/>
            <person name="Bougouffa S."/>
            <person name="Bajic V.B."/>
            <person name="Ryu T."/>
            <person name="Ravasi T."/>
            <person name="Bayer T."/>
            <person name="Micklem G."/>
            <person name="Kim H."/>
            <person name="Bhak J."/>
            <person name="Lajeunesse T.C."/>
            <person name="Voolstra C.R."/>
        </authorList>
    </citation>
    <scope>NUCLEOTIDE SEQUENCE [LARGE SCALE GENOMIC DNA]</scope>
    <source>
        <strain evidence="2 3">CCMP2467</strain>
    </source>
</reference>
<gene>
    <name evidence="2" type="ORF">AK812_SmicGene33422</name>
</gene>
<organism evidence="2 3">
    <name type="scientific">Symbiodinium microadriaticum</name>
    <name type="common">Dinoflagellate</name>
    <name type="synonym">Zooxanthella microadriatica</name>
    <dbReference type="NCBI Taxonomy" id="2951"/>
    <lineage>
        <taxon>Eukaryota</taxon>
        <taxon>Sar</taxon>
        <taxon>Alveolata</taxon>
        <taxon>Dinophyceae</taxon>
        <taxon>Suessiales</taxon>
        <taxon>Symbiodiniaceae</taxon>
        <taxon>Symbiodinium</taxon>
    </lineage>
</organism>
<keyword evidence="3" id="KW-1185">Reference proteome</keyword>
<accession>A0A1Q9CRM2</accession>
<feature type="region of interest" description="Disordered" evidence="1">
    <location>
        <begin position="141"/>
        <end position="165"/>
    </location>
</feature>
<name>A0A1Q9CRM2_SYMMI</name>